<dbReference type="RefSeq" id="XP_018128217.1">
    <property type="nucleotide sequence ID" value="XM_018276637.1"/>
</dbReference>
<reference evidence="3 4" key="1">
    <citation type="submission" date="2016-03" db="EMBL/GenBank/DDBJ databases">
        <title>Comparative genomics of Pseudogymnoascus destructans, the fungus causing white-nose syndrome of bats.</title>
        <authorList>
            <person name="Palmer J.M."/>
            <person name="Drees K.P."/>
            <person name="Foster J.T."/>
            <person name="Lindner D.L."/>
        </authorList>
    </citation>
    <scope>NUCLEOTIDE SEQUENCE [LARGE SCALE GENOMIC DNA]</scope>
    <source>
        <strain evidence="3 4">UAMH 10579</strain>
    </source>
</reference>
<gene>
    <name evidence="3" type="ORF">VE01_07202</name>
</gene>
<dbReference type="PANTHER" id="PTHR12242:SF1">
    <property type="entry name" value="MYND-TYPE DOMAIN-CONTAINING PROTEIN"/>
    <property type="match status" value="1"/>
</dbReference>
<accession>A0A1B8GF77</accession>
<evidence type="ECO:0000256" key="1">
    <source>
        <dbReference type="SAM" id="MobiDB-lite"/>
    </source>
</evidence>
<protein>
    <submittedName>
        <fullName evidence="3">Uncharacterized protein</fullName>
    </submittedName>
</protein>
<name>A0A1B8GF77_9PEZI</name>
<dbReference type="STRING" id="342668.A0A1B8GF77"/>
<feature type="transmembrane region" description="Helical" evidence="2">
    <location>
        <begin position="171"/>
        <end position="191"/>
    </location>
</feature>
<keyword evidence="2" id="KW-0472">Membrane</keyword>
<feature type="compositionally biased region" description="Polar residues" evidence="1">
    <location>
        <begin position="18"/>
        <end position="48"/>
    </location>
</feature>
<feature type="transmembrane region" description="Helical" evidence="2">
    <location>
        <begin position="337"/>
        <end position="364"/>
    </location>
</feature>
<evidence type="ECO:0000313" key="4">
    <source>
        <dbReference type="Proteomes" id="UP000091956"/>
    </source>
</evidence>
<feature type="transmembrane region" description="Helical" evidence="2">
    <location>
        <begin position="301"/>
        <end position="325"/>
    </location>
</feature>
<sequence length="418" mass="46571">MSDSTPKDLSFPHYTLEDTPSTRSTLSIESSANPSTVSSSLRQKSSPLITGPVKDFQQARFSLASSLAASHSQINTPLADPPELVFPRVTLPGHISLPRSPLEPTLRKLIFSRGNPLSTDLFEIDTPEPSARQMTSYTNQHLHLPLPGDLHSIFFRAFHSPWSGIGRRLALAIRGFISLYMTVTFIMVVAWQARTEASVSMVLFKFETISFFWQVAYSWITFTWALVHLVPLCQSGTDDHGFMDSLKIAFRYPLTDQWRQLFSIIYTGAVSLPNVVALVYWTIVVPHDVVDVGDLFNNGDLQSFCVLNLYFISLVVALIEIFFLSSIKPPGPFFVHILWFSAIGVAYYVWAFLGHIVTGNYVYFFLDPEQIGEENVVVGLIAFVALLNIFYGVAYGMSGARDAITGPLEILGTLQLPT</sequence>
<dbReference type="GeneID" id="28840588"/>
<evidence type="ECO:0000256" key="2">
    <source>
        <dbReference type="SAM" id="Phobius"/>
    </source>
</evidence>
<dbReference type="OrthoDB" id="5293596at2759"/>
<feature type="transmembrane region" description="Helical" evidence="2">
    <location>
        <begin position="261"/>
        <end position="281"/>
    </location>
</feature>
<feature type="transmembrane region" description="Helical" evidence="2">
    <location>
        <begin position="376"/>
        <end position="394"/>
    </location>
</feature>
<keyword evidence="4" id="KW-1185">Reference proteome</keyword>
<dbReference type="PANTHER" id="PTHR12242">
    <property type="entry name" value="OS02G0130600 PROTEIN-RELATED"/>
    <property type="match status" value="1"/>
</dbReference>
<reference evidence="4" key="2">
    <citation type="journal article" date="2018" name="Nat. Commun.">
        <title>Extreme sensitivity to ultraviolet light in the fungal pathogen causing white-nose syndrome of bats.</title>
        <authorList>
            <person name="Palmer J.M."/>
            <person name="Drees K.P."/>
            <person name="Foster J.T."/>
            <person name="Lindner D.L."/>
        </authorList>
    </citation>
    <scope>NUCLEOTIDE SEQUENCE [LARGE SCALE GENOMIC DNA]</scope>
    <source>
        <strain evidence="4">UAMH 10579</strain>
    </source>
</reference>
<dbReference type="AlphaFoldDB" id="A0A1B8GF77"/>
<keyword evidence="2" id="KW-1133">Transmembrane helix</keyword>
<proteinExistence type="predicted"/>
<evidence type="ECO:0000313" key="3">
    <source>
        <dbReference type="EMBL" id="OBT94484.1"/>
    </source>
</evidence>
<feature type="transmembrane region" description="Helical" evidence="2">
    <location>
        <begin position="211"/>
        <end position="233"/>
    </location>
</feature>
<keyword evidence="2" id="KW-0812">Transmembrane</keyword>
<dbReference type="GO" id="GO:0016020">
    <property type="term" value="C:membrane"/>
    <property type="evidence" value="ECO:0007669"/>
    <property type="project" value="TreeGrafter"/>
</dbReference>
<dbReference type="Proteomes" id="UP000091956">
    <property type="component" value="Unassembled WGS sequence"/>
</dbReference>
<organism evidence="3 4">
    <name type="scientific">Pseudogymnoascus verrucosus</name>
    <dbReference type="NCBI Taxonomy" id="342668"/>
    <lineage>
        <taxon>Eukaryota</taxon>
        <taxon>Fungi</taxon>
        <taxon>Dikarya</taxon>
        <taxon>Ascomycota</taxon>
        <taxon>Pezizomycotina</taxon>
        <taxon>Leotiomycetes</taxon>
        <taxon>Thelebolales</taxon>
        <taxon>Thelebolaceae</taxon>
        <taxon>Pseudogymnoascus</taxon>
    </lineage>
</organism>
<feature type="region of interest" description="Disordered" evidence="1">
    <location>
        <begin position="1"/>
        <end position="48"/>
    </location>
</feature>
<dbReference type="EMBL" id="KV460243">
    <property type="protein sequence ID" value="OBT94484.1"/>
    <property type="molecule type" value="Genomic_DNA"/>
</dbReference>